<dbReference type="PANTHER" id="PTHR13794:SF58">
    <property type="entry name" value="MITOCHONDRIAL ENOLASE SUPERFAMILY MEMBER 1"/>
    <property type="match status" value="1"/>
</dbReference>
<evidence type="ECO:0000313" key="6">
    <source>
        <dbReference type="Proteomes" id="UP001305498"/>
    </source>
</evidence>
<dbReference type="InterPro" id="IPR046945">
    <property type="entry name" value="RHMD-like"/>
</dbReference>
<dbReference type="GO" id="GO:0009063">
    <property type="term" value="P:amino acid catabolic process"/>
    <property type="evidence" value="ECO:0007669"/>
    <property type="project" value="InterPro"/>
</dbReference>
<dbReference type="GO" id="GO:0000287">
    <property type="term" value="F:magnesium ion binding"/>
    <property type="evidence" value="ECO:0007669"/>
    <property type="project" value="TreeGrafter"/>
</dbReference>
<dbReference type="SMART" id="SM00922">
    <property type="entry name" value="MR_MLE"/>
    <property type="match status" value="1"/>
</dbReference>
<dbReference type="AlphaFoldDB" id="A0AA97FK25"/>
<dbReference type="EMBL" id="CP118157">
    <property type="protein sequence ID" value="WOF24244.1"/>
    <property type="molecule type" value="Genomic_DNA"/>
</dbReference>
<feature type="domain" description="Mandelate racemase/muconate lactonizing enzyme C-terminal" evidence="4">
    <location>
        <begin position="142"/>
        <end position="239"/>
    </location>
</feature>
<name>A0AA97FK25_9MICO</name>
<dbReference type="InterPro" id="IPR029065">
    <property type="entry name" value="Enolase_C-like"/>
</dbReference>
<organism evidence="5 6">
    <name type="scientific">Microbacterium betulae</name>
    <dbReference type="NCBI Taxonomy" id="2981139"/>
    <lineage>
        <taxon>Bacteria</taxon>
        <taxon>Bacillati</taxon>
        <taxon>Actinomycetota</taxon>
        <taxon>Actinomycetes</taxon>
        <taxon>Micrococcales</taxon>
        <taxon>Microbacteriaceae</taxon>
        <taxon>Microbacterium</taxon>
    </lineage>
</organism>
<keyword evidence="6" id="KW-1185">Reference proteome</keyword>
<dbReference type="Proteomes" id="UP001305498">
    <property type="component" value="Chromosome"/>
</dbReference>
<comment type="cofactor">
    <cofactor evidence="1">
        <name>Mg(2+)</name>
        <dbReference type="ChEBI" id="CHEBI:18420"/>
    </cofactor>
</comment>
<proteinExistence type="predicted"/>
<dbReference type="SUPFAM" id="SSF54826">
    <property type="entry name" value="Enolase N-terminal domain-like"/>
    <property type="match status" value="1"/>
</dbReference>
<keyword evidence="2" id="KW-0479">Metal-binding</keyword>
<dbReference type="InterPro" id="IPR013342">
    <property type="entry name" value="Mandelate_racemase_C"/>
</dbReference>
<evidence type="ECO:0000259" key="4">
    <source>
        <dbReference type="SMART" id="SM00922"/>
    </source>
</evidence>
<evidence type="ECO:0000256" key="3">
    <source>
        <dbReference type="ARBA" id="ARBA00022842"/>
    </source>
</evidence>
<dbReference type="SFLD" id="SFLDS00001">
    <property type="entry name" value="Enolase"/>
    <property type="match status" value="1"/>
</dbReference>
<dbReference type="CDD" id="cd03316">
    <property type="entry name" value="MR_like"/>
    <property type="match status" value="1"/>
</dbReference>
<dbReference type="Gene3D" id="3.20.20.120">
    <property type="entry name" value="Enolase-like C-terminal domain"/>
    <property type="match status" value="1"/>
</dbReference>
<reference evidence="5 6" key="1">
    <citation type="submission" date="2023-02" db="EMBL/GenBank/DDBJ databases">
        <title>Microbacterium betulae sp. nov., isolated from birch wood.</title>
        <authorList>
            <person name="Pasciak M."/>
            <person name="Pawlik K.J."/>
            <person name="Martynowski D."/>
            <person name="Laczmanski L."/>
            <person name="Ciekot J."/>
            <person name="Szponar B."/>
            <person name="Wojcik-Fatla A."/>
            <person name="Mackiewicz B."/>
            <person name="Farian E."/>
            <person name="Cholewa G."/>
            <person name="Cholewa A."/>
            <person name="Dutkiewicz J."/>
        </authorList>
    </citation>
    <scope>NUCLEOTIDE SEQUENCE [LARGE SCALE GENOMIC DNA]</scope>
    <source>
        <strain evidence="5 6">AB</strain>
    </source>
</reference>
<gene>
    <name evidence="5" type="ORF">N8K70_06120</name>
</gene>
<dbReference type="InterPro" id="IPR018110">
    <property type="entry name" value="Mandel_Rmase/mucon_lact_enz_CS"/>
</dbReference>
<dbReference type="PANTHER" id="PTHR13794">
    <property type="entry name" value="ENOLASE SUPERFAMILY, MANDELATE RACEMASE"/>
    <property type="match status" value="1"/>
</dbReference>
<dbReference type="PROSITE" id="PS00909">
    <property type="entry name" value="MR_MLE_2"/>
    <property type="match status" value="1"/>
</dbReference>
<keyword evidence="3" id="KW-0460">Magnesium</keyword>
<evidence type="ECO:0000256" key="1">
    <source>
        <dbReference type="ARBA" id="ARBA00001946"/>
    </source>
</evidence>
<protein>
    <submittedName>
        <fullName evidence="5">Mandelate racemase/muconate lactonizing enzyme family protein</fullName>
    </submittedName>
</protein>
<dbReference type="InterPro" id="IPR036849">
    <property type="entry name" value="Enolase-like_C_sf"/>
</dbReference>
<dbReference type="SUPFAM" id="SSF51604">
    <property type="entry name" value="Enolase C-terminal domain-like"/>
    <property type="match status" value="1"/>
</dbReference>
<dbReference type="InterPro" id="IPR013341">
    <property type="entry name" value="Mandelate_racemase_N_dom"/>
</dbReference>
<dbReference type="RefSeq" id="WP_317140715.1">
    <property type="nucleotide sequence ID" value="NZ_CP118157.1"/>
</dbReference>
<sequence>MTAIRSLSARLERVPLSRPWGAEVTSVGVIATHVALTDGSEGWGFSWTPQIGAEAVLALVEHDIAPAAVGRDADPRETWEPLWRHLHEAGGGGVTTIALAGLDLALWDAEARAAGVSISARLGRRRPSVRAYGSGVNLHYPLDELVAQARRWVDAGFDAVKVKVGRPDIAEDADRVAAVRDVLGPGRALMIDANQRWDLDTATAAIARLEPFAPAWIEEPLRADDLAAHVELSRRITTPIAAGENVHTVHRFSEYLDSGAAGVVQPNIVRVGGITPFLRIVGLARAHGVPVHPHLLPELSGQLALTLPGDPFVEDVEDAGFGALGALADPSPVRIADGLLTELPHTGLGLRFRHHPTDAIPR</sequence>
<evidence type="ECO:0000256" key="2">
    <source>
        <dbReference type="ARBA" id="ARBA00022723"/>
    </source>
</evidence>
<dbReference type="KEGG" id="mbet:N8K70_06120"/>
<accession>A0AA97FK25</accession>
<dbReference type="Pfam" id="PF13378">
    <property type="entry name" value="MR_MLE_C"/>
    <property type="match status" value="1"/>
</dbReference>
<dbReference type="InterPro" id="IPR029017">
    <property type="entry name" value="Enolase-like_N"/>
</dbReference>
<evidence type="ECO:0000313" key="5">
    <source>
        <dbReference type="EMBL" id="WOF24244.1"/>
    </source>
</evidence>
<dbReference type="Pfam" id="PF02746">
    <property type="entry name" value="MR_MLE_N"/>
    <property type="match status" value="1"/>
</dbReference>
<dbReference type="GO" id="GO:0016052">
    <property type="term" value="P:carbohydrate catabolic process"/>
    <property type="evidence" value="ECO:0007669"/>
    <property type="project" value="TreeGrafter"/>
</dbReference>
<dbReference type="Gene3D" id="3.30.390.10">
    <property type="entry name" value="Enolase-like, N-terminal domain"/>
    <property type="match status" value="1"/>
</dbReference>
<dbReference type="GO" id="GO:0016836">
    <property type="term" value="F:hydro-lyase activity"/>
    <property type="evidence" value="ECO:0007669"/>
    <property type="project" value="TreeGrafter"/>
</dbReference>